<evidence type="ECO:0000313" key="2">
    <source>
        <dbReference type="Proteomes" id="UP001162156"/>
    </source>
</evidence>
<reference evidence="1" key="1">
    <citation type="journal article" date="2023" name="Insect Mol. Biol.">
        <title>Genome sequencing provides insights into the evolution of gene families encoding plant cell wall-degrading enzymes in longhorned beetles.</title>
        <authorList>
            <person name="Shin N.R."/>
            <person name="Okamura Y."/>
            <person name="Kirsch R."/>
            <person name="Pauchet Y."/>
        </authorList>
    </citation>
    <scope>NUCLEOTIDE SEQUENCE</scope>
    <source>
        <strain evidence="1">RBIC_L_NR</strain>
    </source>
</reference>
<dbReference type="Proteomes" id="UP001162156">
    <property type="component" value="Unassembled WGS sequence"/>
</dbReference>
<name>A0AAV8X679_9CUCU</name>
<sequence>MNKKGQFDNIITTLGKYETRIENFLLQPENRIINGEQSKFMAFQEPCVDIKEPKICIWEFLDKENLEKFLLIERKSDIRKHIDLKIGKADPKGTARTIFLELIYNFAPTSIKLFSQKETKQIMELFCKLYLRNPPLIRFLSLPNFAFCVKYELEPEPVIKKGKKDKKGKEIRKK</sequence>
<evidence type="ECO:0000313" key="1">
    <source>
        <dbReference type="EMBL" id="KAJ8934190.1"/>
    </source>
</evidence>
<dbReference type="EMBL" id="JANEYF010003759">
    <property type="protein sequence ID" value="KAJ8934190.1"/>
    <property type="molecule type" value="Genomic_DNA"/>
</dbReference>
<keyword evidence="2" id="KW-1185">Reference proteome</keyword>
<proteinExistence type="predicted"/>
<protein>
    <submittedName>
        <fullName evidence="1">Uncharacterized protein</fullName>
    </submittedName>
</protein>
<dbReference type="AlphaFoldDB" id="A0AAV8X679"/>
<comment type="caution">
    <text evidence="1">The sequence shown here is derived from an EMBL/GenBank/DDBJ whole genome shotgun (WGS) entry which is preliminary data.</text>
</comment>
<gene>
    <name evidence="1" type="ORF">NQ314_013507</name>
</gene>
<accession>A0AAV8X679</accession>
<organism evidence="1 2">
    <name type="scientific">Rhamnusium bicolor</name>
    <dbReference type="NCBI Taxonomy" id="1586634"/>
    <lineage>
        <taxon>Eukaryota</taxon>
        <taxon>Metazoa</taxon>
        <taxon>Ecdysozoa</taxon>
        <taxon>Arthropoda</taxon>
        <taxon>Hexapoda</taxon>
        <taxon>Insecta</taxon>
        <taxon>Pterygota</taxon>
        <taxon>Neoptera</taxon>
        <taxon>Endopterygota</taxon>
        <taxon>Coleoptera</taxon>
        <taxon>Polyphaga</taxon>
        <taxon>Cucujiformia</taxon>
        <taxon>Chrysomeloidea</taxon>
        <taxon>Cerambycidae</taxon>
        <taxon>Lepturinae</taxon>
        <taxon>Rhagiini</taxon>
        <taxon>Rhamnusium</taxon>
    </lineage>
</organism>